<sequence>MKLSLFSIILLVALASADVSHLKYGRNNPYQNNKYRGSMRFNGKKVPQTPARSDEPPPPPPSSGYEYIPPNNAYLPPDTTTTQETTTTTTTTERPGGYRYRRPINPFYYNRRGV</sequence>
<reference evidence="3" key="1">
    <citation type="submission" date="2022-01" db="EMBL/GenBank/DDBJ databases">
        <authorList>
            <person name="King R."/>
        </authorList>
    </citation>
    <scope>NUCLEOTIDE SEQUENCE</scope>
</reference>
<keyword evidence="2" id="KW-0732">Signal</keyword>
<dbReference type="AlphaFoldDB" id="A0A9N9SB65"/>
<name>A0A9N9SB65_9DIPT</name>
<feature type="compositionally biased region" description="Low complexity" evidence="1">
    <location>
        <begin position="79"/>
        <end position="93"/>
    </location>
</feature>
<proteinExistence type="predicted"/>
<feature type="region of interest" description="Disordered" evidence="1">
    <location>
        <begin position="23"/>
        <end position="114"/>
    </location>
</feature>
<dbReference type="Proteomes" id="UP001153620">
    <property type="component" value="Chromosome 4"/>
</dbReference>
<feature type="signal peptide" evidence="2">
    <location>
        <begin position="1"/>
        <end position="17"/>
    </location>
</feature>
<evidence type="ECO:0000256" key="1">
    <source>
        <dbReference type="SAM" id="MobiDB-lite"/>
    </source>
</evidence>
<keyword evidence="4" id="KW-1185">Reference proteome</keyword>
<evidence type="ECO:0000313" key="3">
    <source>
        <dbReference type="EMBL" id="CAG9812195.1"/>
    </source>
</evidence>
<accession>A0A9N9SB65</accession>
<dbReference type="EMBL" id="OU895880">
    <property type="protein sequence ID" value="CAG9812195.1"/>
    <property type="molecule type" value="Genomic_DNA"/>
</dbReference>
<reference evidence="3" key="2">
    <citation type="submission" date="2022-10" db="EMBL/GenBank/DDBJ databases">
        <authorList>
            <consortium name="ENA_rothamsted_submissions"/>
            <consortium name="culmorum"/>
            <person name="King R."/>
        </authorList>
    </citation>
    <scope>NUCLEOTIDE SEQUENCE</scope>
</reference>
<feature type="chain" id="PRO_5040362006" evidence="2">
    <location>
        <begin position="18"/>
        <end position="114"/>
    </location>
</feature>
<protein>
    <submittedName>
        <fullName evidence="3">Uncharacterized protein</fullName>
    </submittedName>
</protein>
<evidence type="ECO:0000256" key="2">
    <source>
        <dbReference type="SAM" id="SignalP"/>
    </source>
</evidence>
<organism evidence="3 4">
    <name type="scientific">Chironomus riparius</name>
    <dbReference type="NCBI Taxonomy" id="315576"/>
    <lineage>
        <taxon>Eukaryota</taxon>
        <taxon>Metazoa</taxon>
        <taxon>Ecdysozoa</taxon>
        <taxon>Arthropoda</taxon>
        <taxon>Hexapoda</taxon>
        <taxon>Insecta</taxon>
        <taxon>Pterygota</taxon>
        <taxon>Neoptera</taxon>
        <taxon>Endopterygota</taxon>
        <taxon>Diptera</taxon>
        <taxon>Nematocera</taxon>
        <taxon>Chironomoidea</taxon>
        <taxon>Chironomidae</taxon>
        <taxon>Chironominae</taxon>
        <taxon>Chironomus</taxon>
    </lineage>
</organism>
<evidence type="ECO:0000313" key="4">
    <source>
        <dbReference type="Proteomes" id="UP001153620"/>
    </source>
</evidence>
<gene>
    <name evidence="3" type="ORF">CHIRRI_LOCUS15000</name>
</gene>